<reference evidence="3" key="2">
    <citation type="submission" date="2012-12" db="EMBL/GenBank/DDBJ databases">
        <authorList>
            <person name="Gao Y.W."/>
            <person name="Fan S.T."/>
            <person name="Sun H.T."/>
            <person name="Wang Z."/>
            <person name="Gao X.L."/>
            <person name="Li Y.G."/>
            <person name="Wang T.C."/>
            <person name="Zhang K."/>
            <person name="Xu W.W."/>
            <person name="Yu Z.J."/>
            <person name="Xia X.Z."/>
        </authorList>
    </citation>
    <scope>NUCLEOTIDE SEQUENCE</scope>
    <source>
        <strain evidence="3">FR3</strain>
    </source>
</reference>
<dbReference type="InterPro" id="IPR029033">
    <property type="entry name" value="His_PPase_superfam"/>
</dbReference>
<dbReference type="InterPro" id="IPR050645">
    <property type="entry name" value="Histidine_acid_phosphatase"/>
</dbReference>
<evidence type="ECO:0000313" key="7">
    <source>
        <dbReference type="WormBase" id="Bm7099"/>
    </source>
</evidence>
<accession>A0A4E9EYM3</accession>
<evidence type="ECO:0000313" key="3">
    <source>
        <dbReference type="EMBL" id="CTP81133.1"/>
    </source>
</evidence>
<protein>
    <submittedName>
        <fullName evidence="3">Bm7099</fullName>
    </submittedName>
    <submittedName>
        <fullName evidence="6">Histidine acid phosphatase family protein</fullName>
    </submittedName>
</protein>
<sequence>MLIIWYVAIYCIVLSLEQNIPLVLETAAIDENVKLVIFGMRHGNCHPGKFLNKNSRTWGFEGVHELTQFGKREGFAFGKELREFVGPFVANNYMQHEVAFYTSSTNRCQMTLQVVMAGFYPPDTFAEWNHALEWSPVPYTIDDSMLQMHSIPNCNTTQRAWEPIIYDNLPELVHTTVANAKLLDYIAKHTGWNRSIESASDLADNIVKMNLYNTSLPGWIEKPTLEEFDKQSLKEAIMTLLEKHPLTCVNYEPCRDIMGGIWLNHILTALRNAVDGQQTRKFIGYVSHLEVTLSVMKLLRINQTYLETTAGFLLEYRDKPNKSIRLLFHEASTIDRHIIRQAKYLKELKELSDSNHWIPFELFYQLVKNKAIANWEEACGEKITQCVATGSGSKMPLQRTVADSNNGDTLTDNRTTSSAPFTISLYNIVIHLLVTLWFVS</sequence>
<accession>A0A0K0JQX8</accession>
<dbReference type="EMBL" id="LN856924">
    <property type="protein sequence ID" value="CTP81133.1"/>
    <property type="molecule type" value="Genomic_DNA"/>
</dbReference>
<feature type="signal peptide" evidence="2">
    <location>
        <begin position="1"/>
        <end position="17"/>
    </location>
</feature>
<dbReference type="Pfam" id="PF00328">
    <property type="entry name" value="His_Phos_2"/>
    <property type="match status" value="1"/>
</dbReference>
<dbReference type="OrthoDB" id="10257284at2759"/>
<dbReference type="Gene3D" id="3.40.50.1240">
    <property type="entry name" value="Phosphoglycerate mutase-like"/>
    <property type="match status" value="1"/>
</dbReference>
<evidence type="ECO:0000313" key="6">
    <source>
        <dbReference type="WBParaSite" id="Bm7099.1"/>
    </source>
</evidence>
<dbReference type="SUPFAM" id="SSF53254">
    <property type="entry name" value="Phosphoglycerate mutase-like"/>
    <property type="match status" value="1"/>
</dbReference>
<evidence type="ECO:0000313" key="5">
    <source>
        <dbReference type="Proteomes" id="UP000006672"/>
    </source>
</evidence>
<dbReference type="AlphaFoldDB" id="A0A0K0JQX8"/>
<dbReference type="RefSeq" id="XP_001898022.1">
    <property type="nucleotide sequence ID" value="XM_001897987.1"/>
</dbReference>
<evidence type="ECO:0000256" key="1">
    <source>
        <dbReference type="ARBA" id="ARBA00005375"/>
    </source>
</evidence>
<dbReference type="CTD" id="6101466"/>
<dbReference type="GeneID" id="6101466"/>
<organism evidence="3">
    <name type="scientific">Brugia malayi</name>
    <name type="common">Filarial nematode worm</name>
    <dbReference type="NCBI Taxonomy" id="6279"/>
    <lineage>
        <taxon>Eukaryota</taxon>
        <taxon>Metazoa</taxon>
        <taxon>Ecdysozoa</taxon>
        <taxon>Nematoda</taxon>
        <taxon>Chromadorea</taxon>
        <taxon>Rhabditida</taxon>
        <taxon>Spirurina</taxon>
        <taxon>Spiruromorpha</taxon>
        <taxon>Filarioidea</taxon>
        <taxon>Onchocercidae</taxon>
        <taxon>Brugia</taxon>
    </lineage>
</organism>
<keyword evidence="5" id="KW-1185">Reference proteome</keyword>
<dbReference type="KEGG" id="bmy:BM_BM7099"/>
<evidence type="ECO:0000313" key="4">
    <source>
        <dbReference type="EMBL" id="VIO88856.1"/>
    </source>
</evidence>
<evidence type="ECO:0000256" key="2">
    <source>
        <dbReference type="SAM" id="SignalP"/>
    </source>
</evidence>
<keyword evidence="2" id="KW-0732">Signal</keyword>
<dbReference type="PANTHER" id="PTHR11567:SF29">
    <property type="entry name" value="ACID PHOSPHATASE FAMILY"/>
    <property type="match status" value="1"/>
</dbReference>
<reference evidence="4" key="3">
    <citation type="submission" date="2019-04" db="EMBL/GenBank/DDBJ databases">
        <authorList>
            <person name="Howe K."/>
            <person name="Paulini M."/>
            <person name="Williams G."/>
        </authorList>
    </citation>
    <scope>NUCLEOTIDE SEQUENCE [LARGE SCALE GENOMIC DNA]</scope>
    <source>
        <strain evidence="4">FR3</strain>
    </source>
</reference>
<dbReference type="STRING" id="6279.A0A0K0JQX8"/>
<dbReference type="Proteomes" id="UP000006672">
    <property type="component" value="Unassembled WGS sequence"/>
</dbReference>
<dbReference type="EMBL" id="CAAKNF010000196">
    <property type="protein sequence ID" value="VIO88856.1"/>
    <property type="molecule type" value="Genomic_DNA"/>
</dbReference>
<dbReference type="FunCoup" id="A0A0K0JQX8">
    <property type="interactions" value="272"/>
</dbReference>
<dbReference type="OMA" id="WNHALEW"/>
<comment type="similarity">
    <text evidence="1">Belongs to the histidine acid phosphatase family.</text>
</comment>
<dbReference type="InterPro" id="IPR000560">
    <property type="entry name" value="His_Pase_clade-2"/>
</dbReference>
<proteinExistence type="inferred from homology"/>
<gene>
    <name evidence="7" type="primary">bma-acp-7</name>
    <name evidence="3 6 7" type="ORF">Bm7099</name>
    <name evidence="4" type="ORF">BM_BM7099</name>
    <name evidence="3" type="ORF">BM_Bm7099</name>
</gene>
<reference evidence="6" key="4">
    <citation type="submission" date="2019-12" db="UniProtKB">
        <authorList>
            <consortium name="WormBaseParasite"/>
        </authorList>
    </citation>
    <scope>IDENTIFICATION</scope>
</reference>
<dbReference type="WBParaSite" id="Bm7099.1">
    <property type="protein sequence ID" value="Bm7099.1"/>
    <property type="gene ID" value="WBGene00227360"/>
</dbReference>
<dbReference type="GO" id="GO:0016791">
    <property type="term" value="F:phosphatase activity"/>
    <property type="evidence" value="ECO:0007669"/>
    <property type="project" value="TreeGrafter"/>
</dbReference>
<feature type="chain" id="PRO_5023922456" evidence="2">
    <location>
        <begin position="18"/>
        <end position="440"/>
    </location>
</feature>
<reference evidence="3 5" key="1">
    <citation type="journal article" date="2007" name="Science">
        <title>Draft genome of the filarial nematode parasite Brugia malayi.</title>
        <authorList>
            <person name="Ghedin E."/>
            <person name="Wang S."/>
            <person name="Spiro D."/>
            <person name="Caler E."/>
            <person name="Zhao Q."/>
            <person name="Crabtree J."/>
            <person name="Allen J.E."/>
            <person name="Delcher A.L."/>
            <person name="Guiliano D.B."/>
            <person name="Miranda-Saavedra D."/>
            <person name="Angiuoli S.V."/>
            <person name="Creasy T."/>
            <person name="Amedeo P."/>
            <person name="Haas B."/>
            <person name="El-Sayed N.M."/>
            <person name="Wortman J.R."/>
            <person name="Feldblyum T."/>
            <person name="Tallon L."/>
            <person name="Schatz M."/>
            <person name="Shumway M."/>
            <person name="Koo H."/>
            <person name="Salzberg S.L."/>
            <person name="Schobel S."/>
            <person name="Pertea M."/>
            <person name="Pop M."/>
            <person name="White O."/>
            <person name="Barton G.J."/>
            <person name="Carlow C.K."/>
            <person name="Crawford M.J."/>
            <person name="Daub J."/>
            <person name="Dimmic M.W."/>
            <person name="Estes C.F."/>
            <person name="Foster J.M."/>
            <person name="Ganatra M."/>
            <person name="Gregory W.F."/>
            <person name="Johnson N.M."/>
            <person name="Jin J."/>
            <person name="Komuniecki R."/>
            <person name="Korf I."/>
            <person name="Kumar S."/>
            <person name="Laney S."/>
            <person name="Li B.W."/>
            <person name="Li W."/>
            <person name="Lindblom T.H."/>
            <person name="Lustigman S."/>
            <person name="Ma D."/>
            <person name="Maina C.V."/>
            <person name="Martin D.M."/>
            <person name="McCarter J.P."/>
            <person name="McReynolds L."/>
            <person name="Mitreva M."/>
            <person name="Nutman T.B."/>
            <person name="Parkinson J."/>
            <person name="Peregrin-Alvarez J.M."/>
            <person name="Poole C."/>
            <person name="Ren Q."/>
            <person name="Saunders L."/>
            <person name="Sluder A.E."/>
            <person name="Smith K."/>
            <person name="Stanke M."/>
            <person name="Unnasch T.R."/>
            <person name="Ware J."/>
            <person name="Wei A.D."/>
            <person name="Weil G."/>
            <person name="Williams D.J."/>
            <person name="Zhang Y."/>
            <person name="Williams S.A."/>
            <person name="Fraser-Liggett C."/>
            <person name="Slatko B."/>
            <person name="Blaxter M.L."/>
            <person name="Scott A.L."/>
        </authorList>
    </citation>
    <scope>NUCLEOTIDE SEQUENCE</scope>
    <source>
        <strain evidence="3 5">FR3</strain>
    </source>
</reference>
<dbReference type="PANTHER" id="PTHR11567">
    <property type="entry name" value="ACID PHOSPHATASE-RELATED"/>
    <property type="match status" value="1"/>
</dbReference>
<dbReference type="CDD" id="cd07061">
    <property type="entry name" value="HP_HAP_like"/>
    <property type="match status" value="1"/>
</dbReference>
<dbReference type="WormBase" id="Bm7099">
    <property type="protein sequence ID" value="BM28384"/>
    <property type="gene ID" value="WBGene00227360"/>
    <property type="gene designation" value="Bma-acp-7"/>
</dbReference>
<name>A0A0K0JQX8_BRUMA</name>